<dbReference type="SMART" id="SM00855">
    <property type="entry name" value="PGAM"/>
    <property type="match status" value="1"/>
</dbReference>
<dbReference type="PANTHER" id="PTHR10606">
    <property type="entry name" value="6-PHOSPHOFRUCTO-2-KINASE/FRUCTOSE-2,6-BISPHOSPHATASE"/>
    <property type="match status" value="1"/>
</dbReference>
<feature type="region of interest" description="Disordered" evidence="3">
    <location>
        <begin position="629"/>
        <end position="649"/>
    </location>
</feature>
<dbReference type="InterPro" id="IPR003094">
    <property type="entry name" value="6Pfruct_kin"/>
</dbReference>
<proteinExistence type="predicted"/>
<dbReference type="InterPro" id="IPR029033">
    <property type="entry name" value="His_PPase_superfam"/>
</dbReference>
<dbReference type="KEGG" id="cre:CHLRE_16g652150v5"/>
<dbReference type="SUPFAM" id="SSF53254">
    <property type="entry name" value="Phosphoglycerate mutase-like"/>
    <property type="match status" value="1"/>
</dbReference>
<dbReference type="FunFam" id="3.40.50.300:FF:000644">
    <property type="entry name" value="GpmB, Fructose-2,6-bisphosphatase"/>
    <property type="match status" value="1"/>
</dbReference>
<dbReference type="PRINTS" id="PR00991">
    <property type="entry name" value="6PFRUCTKNASE"/>
</dbReference>
<keyword evidence="2" id="KW-0067">ATP-binding</keyword>
<dbReference type="EMBL" id="CM008977">
    <property type="protein sequence ID" value="PNW71386.1"/>
    <property type="molecule type" value="Genomic_DNA"/>
</dbReference>
<feature type="compositionally biased region" description="Low complexity" evidence="3">
    <location>
        <begin position="378"/>
        <end position="394"/>
    </location>
</feature>
<evidence type="ECO:0000313" key="6">
    <source>
        <dbReference type="Proteomes" id="UP000006906"/>
    </source>
</evidence>
<feature type="compositionally biased region" description="Gly residues" evidence="3">
    <location>
        <begin position="629"/>
        <end position="647"/>
    </location>
</feature>
<dbReference type="RefSeq" id="XP_042915459.1">
    <property type="nucleotide sequence ID" value="XM_043070816.1"/>
</dbReference>
<feature type="region of interest" description="Disordered" evidence="3">
    <location>
        <begin position="664"/>
        <end position="734"/>
    </location>
</feature>
<dbReference type="Pfam" id="PF01591">
    <property type="entry name" value="6PF2K"/>
    <property type="match status" value="1"/>
</dbReference>
<dbReference type="InterPro" id="IPR027417">
    <property type="entry name" value="P-loop_NTPase"/>
</dbReference>
<dbReference type="AlphaFoldDB" id="A0A2K3CSW6"/>
<dbReference type="GO" id="GO:0005829">
    <property type="term" value="C:cytosol"/>
    <property type="evidence" value="ECO:0000318"/>
    <property type="project" value="GO_Central"/>
</dbReference>
<organism evidence="5 6">
    <name type="scientific">Chlamydomonas reinhardtii</name>
    <name type="common">Chlamydomonas smithii</name>
    <dbReference type="NCBI Taxonomy" id="3055"/>
    <lineage>
        <taxon>Eukaryota</taxon>
        <taxon>Viridiplantae</taxon>
        <taxon>Chlorophyta</taxon>
        <taxon>core chlorophytes</taxon>
        <taxon>Chlorophyceae</taxon>
        <taxon>CS clade</taxon>
        <taxon>Chlamydomonadales</taxon>
        <taxon>Chlamydomonadaceae</taxon>
        <taxon>Chlamydomonas</taxon>
    </lineage>
</organism>
<feature type="compositionally biased region" description="Pro residues" evidence="3">
    <location>
        <begin position="725"/>
        <end position="734"/>
    </location>
</feature>
<evidence type="ECO:0000256" key="3">
    <source>
        <dbReference type="SAM" id="MobiDB-lite"/>
    </source>
</evidence>
<feature type="region of interest" description="Disordered" evidence="3">
    <location>
        <begin position="24"/>
        <end position="46"/>
    </location>
</feature>
<evidence type="ECO:0000256" key="1">
    <source>
        <dbReference type="ARBA" id="ARBA00022741"/>
    </source>
</evidence>
<dbReference type="InterPro" id="IPR001345">
    <property type="entry name" value="PG/BPGM_mutase_AS"/>
</dbReference>
<dbReference type="Gramene" id="PNW71386">
    <property type="protein sequence ID" value="PNW71386"/>
    <property type="gene ID" value="CHLRE_16g652150v5"/>
</dbReference>
<evidence type="ECO:0000256" key="2">
    <source>
        <dbReference type="ARBA" id="ARBA00022840"/>
    </source>
</evidence>
<dbReference type="GO" id="GO:0004331">
    <property type="term" value="F:fructose-2,6-bisphosphate 2-phosphatase activity"/>
    <property type="evidence" value="ECO:0000318"/>
    <property type="project" value="GO_Central"/>
</dbReference>
<feature type="compositionally biased region" description="Acidic residues" evidence="3">
    <location>
        <begin position="669"/>
        <end position="686"/>
    </location>
</feature>
<dbReference type="InterPro" id="IPR013079">
    <property type="entry name" value="6Phosfructo_kin"/>
</dbReference>
<dbReference type="ExpressionAtlas" id="A0A2K3CSW6">
    <property type="expression patterns" value="baseline"/>
</dbReference>
<feature type="domain" description="6-phosphofructo-2-kinase" evidence="4">
    <location>
        <begin position="96"/>
        <end position="305"/>
    </location>
</feature>
<dbReference type="InterPro" id="IPR013078">
    <property type="entry name" value="His_Pase_superF_clade-1"/>
</dbReference>
<accession>A0A2K3CSW6</accession>
<keyword evidence="6" id="KW-1185">Reference proteome</keyword>
<dbReference type="STRING" id="3055.A0A2K3CSW6"/>
<dbReference type="GeneID" id="5723784"/>
<dbReference type="Gene3D" id="3.40.50.1240">
    <property type="entry name" value="Phosphoglycerate mutase-like"/>
    <property type="match status" value="1"/>
</dbReference>
<dbReference type="CDD" id="cd07067">
    <property type="entry name" value="HP_PGM_like"/>
    <property type="match status" value="1"/>
</dbReference>
<dbReference type="OrthoDB" id="267323at2759"/>
<feature type="region of interest" description="Disordered" evidence="3">
    <location>
        <begin position="973"/>
        <end position="1031"/>
    </location>
</feature>
<dbReference type="GO" id="GO:0005524">
    <property type="term" value="F:ATP binding"/>
    <property type="evidence" value="ECO:0007669"/>
    <property type="project" value="UniProtKB-KW"/>
</dbReference>
<feature type="region of interest" description="Disordered" evidence="3">
    <location>
        <begin position="930"/>
        <end position="949"/>
    </location>
</feature>
<dbReference type="SUPFAM" id="SSF52540">
    <property type="entry name" value="P-loop containing nucleoside triphosphate hydrolases"/>
    <property type="match status" value="1"/>
</dbReference>
<dbReference type="GO" id="GO:0006000">
    <property type="term" value="P:fructose metabolic process"/>
    <property type="evidence" value="ECO:0007669"/>
    <property type="project" value="InterPro"/>
</dbReference>
<dbReference type="Pfam" id="PF00300">
    <property type="entry name" value="His_Phos_1"/>
    <property type="match status" value="1"/>
</dbReference>
<dbReference type="Gene3D" id="3.40.50.300">
    <property type="entry name" value="P-loop containing nucleotide triphosphate hydrolases"/>
    <property type="match status" value="1"/>
</dbReference>
<dbReference type="PANTHER" id="PTHR10606:SF44">
    <property type="entry name" value="6-PHOSPHOFRUCTO 2-KINASE_FRUCTOSE 2,6-BISPHOSPHATASE LONG FORM"/>
    <property type="match status" value="1"/>
</dbReference>
<dbReference type="PROSITE" id="PS00175">
    <property type="entry name" value="PG_MUTASE"/>
    <property type="match status" value="1"/>
</dbReference>
<reference evidence="5 6" key="1">
    <citation type="journal article" date="2007" name="Science">
        <title>The Chlamydomonas genome reveals the evolution of key animal and plant functions.</title>
        <authorList>
            <person name="Merchant S.S."/>
            <person name="Prochnik S.E."/>
            <person name="Vallon O."/>
            <person name="Harris E.H."/>
            <person name="Karpowicz S.J."/>
            <person name="Witman G.B."/>
            <person name="Terry A."/>
            <person name="Salamov A."/>
            <person name="Fritz-Laylin L.K."/>
            <person name="Marechal-Drouard L."/>
            <person name="Marshall W.F."/>
            <person name="Qu L.H."/>
            <person name="Nelson D.R."/>
            <person name="Sanderfoot A.A."/>
            <person name="Spalding M.H."/>
            <person name="Kapitonov V.V."/>
            <person name="Ren Q."/>
            <person name="Ferris P."/>
            <person name="Lindquist E."/>
            <person name="Shapiro H."/>
            <person name="Lucas S.M."/>
            <person name="Grimwood J."/>
            <person name="Schmutz J."/>
            <person name="Cardol P."/>
            <person name="Cerutti H."/>
            <person name="Chanfreau G."/>
            <person name="Chen C.L."/>
            <person name="Cognat V."/>
            <person name="Croft M.T."/>
            <person name="Dent R."/>
            <person name="Dutcher S."/>
            <person name="Fernandez E."/>
            <person name="Fukuzawa H."/>
            <person name="Gonzalez-Ballester D."/>
            <person name="Gonzalez-Halphen D."/>
            <person name="Hallmann A."/>
            <person name="Hanikenne M."/>
            <person name="Hippler M."/>
            <person name="Inwood W."/>
            <person name="Jabbari K."/>
            <person name="Kalanon M."/>
            <person name="Kuras R."/>
            <person name="Lefebvre P.A."/>
            <person name="Lemaire S.D."/>
            <person name="Lobanov A.V."/>
            <person name="Lohr M."/>
            <person name="Manuell A."/>
            <person name="Meier I."/>
            <person name="Mets L."/>
            <person name="Mittag M."/>
            <person name="Mittelmeier T."/>
            <person name="Moroney J.V."/>
            <person name="Moseley J."/>
            <person name="Napoli C."/>
            <person name="Nedelcu A.M."/>
            <person name="Niyogi K."/>
            <person name="Novoselov S.V."/>
            <person name="Paulsen I.T."/>
            <person name="Pazour G."/>
            <person name="Purton S."/>
            <person name="Ral J.P."/>
            <person name="Riano-Pachon D.M."/>
            <person name="Riekhof W."/>
            <person name="Rymarquis L."/>
            <person name="Schroda M."/>
            <person name="Stern D."/>
            <person name="Umen J."/>
            <person name="Willows R."/>
            <person name="Wilson N."/>
            <person name="Zimmer S.L."/>
            <person name="Allmer J."/>
            <person name="Balk J."/>
            <person name="Bisova K."/>
            <person name="Chen C.J."/>
            <person name="Elias M."/>
            <person name="Gendler K."/>
            <person name="Hauser C."/>
            <person name="Lamb M.R."/>
            <person name="Ledford H."/>
            <person name="Long J.C."/>
            <person name="Minagawa J."/>
            <person name="Page M.D."/>
            <person name="Pan J."/>
            <person name="Pootakham W."/>
            <person name="Roje S."/>
            <person name="Rose A."/>
            <person name="Stahlberg E."/>
            <person name="Terauchi A.M."/>
            <person name="Yang P."/>
            <person name="Ball S."/>
            <person name="Bowler C."/>
            <person name="Dieckmann C.L."/>
            <person name="Gladyshev V.N."/>
            <person name="Green P."/>
            <person name="Jorgensen R."/>
            <person name="Mayfield S."/>
            <person name="Mueller-Roeber B."/>
            <person name="Rajamani S."/>
            <person name="Sayre R.T."/>
            <person name="Brokstein P."/>
            <person name="Dubchak I."/>
            <person name="Goodstein D."/>
            <person name="Hornick L."/>
            <person name="Huang Y.W."/>
            <person name="Jhaveri J."/>
            <person name="Luo Y."/>
            <person name="Martinez D."/>
            <person name="Ngau W.C."/>
            <person name="Otillar B."/>
            <person name="Poliakov A."/>
            <person name="Porter A."/>
            <person name="Szajkowski L."/>
            <person name="Werner G."/>
            <person name="Zhou K."/>
            <person name="Grigoriev I.V."/>
            <person name="Rokhsar D.S."/>
            <person name="Grossman A.R."/>
        </authorList>
    </citation>
    <scope>NUCLEOTIDE SEQUENCE [LARGE SCALE GENOMIC DNA]</scope>
    <source>
        <strain evidence="6">CC-503</strain>
    </source>
</reference>
<feature type="region of interest" description="Disordered" evidence="3">
    <location>
        <begin position="378"/>
        <end position="400"/>
    </location>
</feature>
<gene>
    <name evidence="5" type="ORF">CHLRE_16g652150v5</name>
</gene>
<name>A0A2K3CSW6_CHLRE</name>
<protein>
    <recommendedName>
        <fullName evidence="4">6-phosphofructo-2-kinase domain-containing protein</fullName>
    </recommendedName>
</protein>
<sequence>MWEIWRSRSYQHLTALGVQRGGQARTETGGWLHGTHSPEASTPTSGIARIASGTVNFKDLSIRADDPDEGDDDDRHSEDSTNKSAILLKPPKIPERTKYVIILVGLPGRGKTFLCNKLKCYLNWLGHNTRHFNVGSYRRLQKGDHEVQNAAFFDAHNPAGMEARNRALYAALDDLRSYLYSPEGQVAIFDATNTTEERRQLLIREFHGHFQYLFIESICTEPKVLEQNYRAKMQYSPDYSGMDMEQSLADFKARISKYEEVYEPIANRNIHYIKLIDMVTGRGHMDVNRISGYLPGKIVFFLMQVCKAGMAQARRIWLTRHGQSEYNQVDRIGGDSSLATPGEVYARCLPEMLLERLPLVGLERARIEEIVAGVAAGTGGPAATSAPDPNADPADPGPEPVPVPVSVWTSTLRRTIQTARYLPFPKLRWKALDEIQAGACDGLTYEQIAQQYPDEFMARCKDKLRYRYPAGESYLDVIQRLEPVIIEMEREKECIVVVGHQAVLRAVLGYFMAKPLASIPTLDIPLHTLMELRPRPDGTMDYEFIPIPPEAATRMAATLPPLPGGPHRAGSGSGGSALGLSMGMGMGLHGASGTLGSGSFSGLATPSALLSPQYSARAMGGVGGISGGSGGAGGGGAASRLGGGSGGSPAAAAAAAAIAAAAGEGGVADADDDDDEEEEAEEENEEGAGAGLRAGGASPVPVPVPVPTRWVPEAAGGLDGGSRAPPTPLLPPFTPLNAPLETVLETSAAGSPVSLHSRAPSLAAGLGPGSSPGAPSHLAAAASGTGAAAATSIGAAAAAVAAANGAGAAVVAAATGASAATATGSYLGAGSIIDSPQALAAALAAAVESRNRPVRVPFGATMGGGGSEGGAPAELYGPYAHPAAASSPLSMSTAAAAAAAQLQATGVHSPTVHGHSQGLGHAGLGHALGGAAGNVPASPSRLQRSSPAAAAAAGAGGHVYGSTAQNLMQDLMGPDADVELPPAASSPGHTDPQPREQEEVAEQEEAVEQEEAEAASGAATPGGGAADKPDAGGAAMVTAIAALAETQW</sequence>
<evidence type="ECO:0000259" key="4">
    <source>
        <dbReference type="Pfam" id="PF01591"/>
    </source>
</evidence>
<feature type="compositionally biased region" description="Acidic residues" evidence="3">
    <location>
        <begin position="999"/>
        <end position="1013"/>
    </location>
</feature>
<dbReference type="InParanoid" id="A0A2K3CSW6"/>
<dbReference type="GO" id="GO:0003873">
    <property type="term" value="F:6-phosphofructo-2-kinase activity"/>
    <property type="evidence" value="ECO:0000318"/>
    <property type="project" value="GO_Central"/>
</dbReference>
<feature type="region of interest" description="Disordered" evidence="3">
    <location>
        <begin position="61"/>
        <end position="88"/>
    </location>
</feature>
<dbReference type="GO" id="GO:0006003">
    <property type="term" value="P:fructose 2,6-bisphosphate metabolic process"/>
    <property type="evidence" value="ECO:0000318"/>
    <property type="project" value="GO_Central"/>
</dbReference>
<keyword evidence="1" id="KW-0547">Nucleotide-binding</keyword>
<dbReference type="Proteomes" id="UP000006906">
    <property type="component" value="Chromosome 16"/>
</dbReference>
<evidence type="ECO:0000313" key="5">
    <source>
        <dbReference type="EMBL" id="PNW71386.1"/>
    </source>
</evidence>